<dbReference type="OrthoDB" id="9995306at2759"/>
<evidence type="ECO:0000313" key="4">
    <source>
        <dbReference type="EMBL" id="KIW50370.1"/>
    </source>
</evidence>
<dbReference type="AlphaFoldDB" id="A0A0D2E6I6"/>
<protein>
    <recommendedName>
        <fullName evidence="6">Elongator complex protein 6</fullName>
    </recommendedName>
</protein>
<evidence type="ECO:0000256" key="3">
    <source>
        <dbReference type="SAM" id="MobiDB-lite"/>
    </source>
</evidence>
<dbReference type="PANTHER" id="PTHR16184:SF6">
    <property type="entry name" value="ELONGATOR COMPLEX PROTEIN 6"/>
    <property type="match status" value="1"/>
</dbReference>
<reference evidence="4 5" key="1">
    <citation type="submission" date="2015-01" db="EMBL/GenBank/DDBJ databases">
        <title>The Genome Sequence of Exophiala xenobiotica CBS118157.</title>
        <authorList>
            <consortium name="The Broad Institute Genomics Platform"/>
            <person name="Cuomo C."/>
            <person name="de Hoog S."/>
            <person name="Gorbushina A."/>
            <person name="Stielow B."/>
            <person name="Teixiera M."/>
            <person name="Abouelleil A."/>
            <person name="Chapman S.B."/>
            <person name="Priest M."/>
            <person name="Young S.K."/>
            <person name="Wortman J."/>
            <person name="Nusbaum C."/>
            <person name="Birren B."/>
        </authorList>
    </citation>
    <scope>NUCLEOTIDE SEQUENCE [LARGE SCALE GENOMIC DNA]</scope>
    <source>
        <strain evidence="4 5">CBS 118157</strain>
    </source>
</reference>
<dbReference type="Gene3D" id="3.40.50.300">
    <property type="entry name" value="P-loop containing nucleotide triphosphate hydrolases"/>
    <property type="match status" value="1"/>
</dbReference>
<dbReference type="GO" id="GO:0033588">
    <property type="term" value="C:elongator holoenzyme complex"/>
    <property type="evidence" value="ECO:0007669"/>
    <property type="project" value="InterPro"/>
</dbReference>
<dbReference type="UniPathway" id="UPA00988"/>
<organism evidence="4 5">
    <name type="scientific">Exophiala xenobiotica</name>
    <dbReference type="NCBI Taxonomy" id="348802"/>
    <lineage>
        <taxon>Eukaryota</taxon>
        <taxon>Fungi</taxon>
        <taxon>Dikarya</taxon>
        <taxon>Ascomycota</taxon>
        <taxon>Pezizomycotina</taxon>
        <taxon>Eurotiomycetes</taxon>
        <taxon>Chaetothyriomycetidae</taxon>
        <taxon>Chaetothyriales</taxon>
        <taxon>Herpotrichiellaceae</taxon>
        <taxon>Exophiala</taxon>
    </lineage>
</organism>
<sequence length="343" mass="36175">MPSAIPPSLASYIQASLDSQSQTLITSVLSTPSTWLALRVVYAAIHGVEDISRGHSLGLGSSHNAVESRPVIFVSLLRPLSLWSEMGRKMGLDVQSLLRSKKIMYIDCLSLPSGHPSSPADALVPPTIKLKSLALSAVRDAVDTALKSMASSSATANATATATSSQSPSIMTASSSAIPTPRMPPPPASRPPAASPSTPVPSTKPVILLDGIDFVLSSQPSCSTLTLDSFLSSLRAQCHALVVTGNADAPLLHTAGSDISPGTPLERNHAHFLTSMAHRCQWVWQLRGLDTGSAKDVTGVLRMSRGGDLGSEEDEIGPERLPDAEWLYQVKGDSSVRVWSRGE</sequence>
<feature type="compositionally biased region" description="Pro residues" evidence="3">
    <location>
        <begin position="181"/>
        <end position="194"/>
    </location>
</feature>
<feature type="region of interest" description="Disordered" evidence="3">
    <location>
        <begin position="153"/>
        <end position="202"/>
    </location>
</feature>
<dbReference type="GO" id="GO:0002098">
    <property type="term" value="P:tRNA wobble uridine modification"/>
    <property type="evidence" value="ECO:0007669"/>
    <property type="project" value="InterPro"/>
</dbReference>
<gene>
    <name evidence="4" type="ORF">PV05_11964</name>
</gene>
<dbReference type="EMBL" id="KN847323">
    <property type="protein sequence ID" value="KIW50370.1"/>
    <property type="molecule type" value="Genomic_DNA"/>
</dbReference>
<accession>A0A0D2E6I6</accession>
<comment type="pathway">
    <text evidence="1">tRNA modification; 5-methoxycarbonylmethyl-2-thiouridine-tRNA biosynthesis.</text>
</comment>
<evidence type="ECO:0000313" key="5">
    <source>
        <dbReference type="Proteomes" id="UP000054342"/>
    </source>
</evidence>
<dbReference type="GeneID" id="25333872"/>
<dbReference type="InterPro" id="IPR018627">
    <property type="entry name" value="ELP6"/>
</dbReference>
<evidence type="ECO:0008006" key="6">
    <source>
        <dbReference type="Google" id="ProtNLM"/>
    </source>
</evidence>
<keyword evidence="5" id="KW-1185">Reference proteome</keyword>
<evidence type="ECO:0000256" key="1">
    <source>
        <dbReference type="ARBA" id="ARBA00005043"/>
    </source>
</evidence>
<proteinExistence type="inferred from homology"/>
<dbReference type="InterPro" id="IPR027417">
    <property type="entry name" value="P-loop_NTPase"/>
</dbReference>
<name>A0A0D2E6I6_9EURO</name>
<dbReference type="PANTHER" id="PTHR16184">
    <property type="entry name" value="ELONGATOR COMPLEX PROTEIN 6"/>
    <property type="match status" value="1"/>
</dbReference>
<dbReference type="Proteomes" id="UP000054342">
    <property type="component" value="Unassembled WGS sequence"/>
</dbReference>
<dbReference type="RefSeq" id="XP_013310954.1">
    <property type="nucleotide sequence ID" value="XM_013455500.1"/>
</dbReference>
<evidence type="ECO:0000256" key="2">
    <source>
        <dbReference type="ARBA" id="ARBA00008837"/>
    </source>
</evidence>
<feature type="compositionally biased region" description="Low complexity" evidence="3">
    <location>
        <begin position="153"/>
        <end position="180"/>
    </location>
</feature>
<dbReference type="HOGENOM" id="CLU_059771_0_0_1"/>
<comment type="similarity">
    <text evidence="2">Belongs to the ELP6 family.</text>
</comment>